<keyword evidence="1" id="KW-0378">Hydrolase</keyword>
<dbReference type="GO" id="GO:0016289">
    <property type="term" value="F:acyl-CoA hydrolase activity"/>
    <property type="evidence" value="ECO:0007669"/>
    <property type="project" value="UniProtKB-ARBA"/>
</dbReference>
<reference evidence="3 4" key="1">
    <citation type="submission" date="2018-10" db="EMBL/GenBank/DDBJ databases">
        <title>Draft genome of Mycobacterium hodleri strain B.</title>
        <authorList>
            <person name="Amande T.J."/>
            <person name="Mcgenity T.J."/>
        </authorList>
    </citation>
    <scope>NUCLEOTIDE SEQUENCE [LARGE SCALE GENOMIC DNA]</scope>
    <source>
        <strain evidence="3 4">B</strain>
    </source>
</reference>
<keyword evidence="4" id="KW-1185">Reference proteome</keyword>
<organism evidence="3 4">
    <name type="scientific">Mycolicibacterium hodleri</name>
    <dbReference type="NCBI Taxonomy" id="49897"/>
    <lineage>
        <taxon>Bacteria</taxon>
        <taxon>Bacillati</taxon>
        <taxon>Actinomycetota</taxon>
        <taxon>Actinomycetes</taxon>
        <taxon>Mycobacteriales</taxon>
        <taxon>Mycobacteriaceae</taxon>
        <taxon>Mycolicibacterium</taxon>
    </lineage>
</organism>
<evidence type="ECO:0000313" key="3">
    <source>
        <dbReference type="EMBL" id="TQR84170.1"/>
    </source>
</evidence>
<dbReference type="EMBL" id="VIFX01000034">
    <property type="protein sequence ID" value="TQR84170.1"/>
    <property type="molecule type" value="Genomic_DNA"/>
</dbReference>
<dbReference type="InterPro" id="IPR003736">
    <property type="entry name" value="PAAI_dom"/>
</dbReference>
<dbReference type="InterPro" id="IPR006683">
    <property type="entry name" value="Thioestr_dom"/>
</dbReference>
<evidence type="ECO:0000313" key="4">
    <source>
        <dbReference type="Proteomes" id="UP000315759"/>
    </source>
</evidence>
<dbReference type="Gene3D" id="3.10.129.10">
    <property type="entry name" value="Hotdog Thioesterase"/>
    <property type="match status" value="1"/>
</dbReference>
<comment type="caution">
    <text evidence="3">The sequence shown here is derived from an EMBL/GenBank/DDBJ whole genome shotgun (WGS) entry which is preliminary data.</text>
</comment>
<dbReference type="RefSeq" id="WP_142554414.1">
    <property type="nucleotide sequence ID" value="NZ_VIFX01000034.1"/>
</dbReference>
<proteinExistence type="predicted"/>
<feature type="domain" description="Thioesterase" evidence="2">
    <location>
        <begin position="45"/>
        <end position="120"/>
    </location>
</feature>
<dbReference type="NCBIfam" id="TIGR00369">
    <property type="entry name" value="unchar_dom_1"/>
    <property type="match status" value="1"/>
</dbReference>
<accession>A0A544VW17</accession>
<sequence length="133" mass="14044">MVITEEQIYALAPFAATLGIRFPTLTPDRVQAVLPTTHELSTLGGGLHGGAIMSVCDVASAVCVALNVDEGCVWSTAESTTYFLRPVRGTATATSTPLKVGRTLATVRTEVHDDAHELCAHTTQMVHITRPAG</sequence>
<dbReference type="CDD" id="cd03443">
    <property type="entry name" value="PaaI_thioesterase"/>
    <property type="match status" value="1"/>
</dbReference>
<name>A0A544VW17_9MYCO</name>
<dbReference type="InterPro" id="IPR029069">
    <property type="entry name" value="HotDog_dom_sf"/>
</dbReference>
<dbReference type="Pfam" id="PF03061">
    <property type="entry name" value="4HBT"/>
    <property type="match status" value="1"/>
</dbReference>
<gene>
    <name evidence="3" type="ORF">D8S82_23535</name>
</gene>
<evidence type="ECO:0000256" key="1">
    <source>
        <dbReference type="ARBA" id="ARBA00022801"/>
    </source>
</evidence>
<protein>
    <submittedName>
        <fullName evidence="3">PaaI family thioesterase</fullName>
    </submittedName>
</protein>
<dbReference type="Proteomes" id="UP000315759">
    <property type="component" value="Unassembled WGS sequence"/>
</dbReference>
<dbReference type="AlphaFoldDB" id="A0A544VW17"/>
<dbReference type="SUPFAM" id="SSF54637">
    <property type="entry name" value="Thioesterase/thiol ester dehydrase-isomerase"/>
    <property type="match status" value="1"/>
</dbReference>
<evidence type="ECO:0000259" key="2">
    <source>
        <dbReference type="Pfam" id="PF03061"/>
    </source>
</evidence>